<evidence type="ECO:0000313" key="2">
    <source>
        <dbReference type="Proteomes" id="UP000054302"/>
    </source>
</evidence>
<dbReference type="InterPro" id="IPR023213">
    <property type="entry name" value="CAT-like_dom_sf"/>
</dbReference>
<dbReference type="OrthoDB" id="3355480at2759"/>
<protein>
    <recommendedName>
        <fullName evidence="3">Condensation domain-containing protein</fullName>
    </recommendedName>
</protein>
<organism evidence="1 2">
    <name type="scientific">Exophiala mesophila</name>
    <name type="common">Black yeast-like fungus</name>
    <dbReference type="NCBI Taxonomy" id="212818"/>
    <lineage>
        <taxon>Eukaryota</taxon>
        <taxon>Fungi</taxon>
        <taxon>Dikarya</taxon>
        <taxon>Ascomycota</taxon>
        <taxon>Pezizomycotina</taxon>
        <taxon>Eurotiomycetes</taxon>
        <taxon>Chaetothyriomycetidae</taxon>
        <taxon>Chaetothyriales</taxon>
        <taxon>Herpotrichiellaceae</taxon>
        <taxon>Exophiala</taxon>
    </lineage>
</organism>
<dbReference type="InterPro" id="IPR052058">
    <property type="entry name" value="Alcohol_O-acetyltransferase"/>
</dbReference>
<dbReference type="Gene3D" id="3.30.559.10">
    <property type="entry name" value="Chloramphenicol acetyltransferase-like domain"/>
    <property type="match status" value="1"/>
</dbReference>
<name>A0A0D1Y2I9_EXOME</name>
<sequence>MSNRQGEPLGWLESYATSHHEWHEAVHLGSTIFYRRIGIVEGLFNTDGIDCEGRADMTTDLQVEIRTSLSLEKLRHRIVQAWAVMRHRHILLSSRICQGKEISPSELAAKIDSKDWLYVYTPSTSLAAMVADTRRHTVFVQDQYPHAQNDEFFVHLLNCSRCIDPFDSLSRLYVMPLVRTAEGRYSVHFMFIAGHEIMDGLTSMRWMASFIDILNRSVATLEIDAKILCCTSPRPRLPPAQESLYPSMGRSQARQRWSWAISRILRHVKRPGPAAFQNPLRRAIPLPKGQKLQSKFSLVIDYSRIPPLNTYAVRPTLSMAASRRLAKLCRDVRISIGSGCFALVALVMMQFEERRNPDVPAHERLPFVGSFPVNPRPFLAGTPTTGKEDNLMLAFSEGIALPFLSSDLSLEGRLRLLGKQAHRRLRQYQKRPQKEGDQIELGSKSPSQLLPMMYLTTMERLENKSTDSRRRGWNIQGQYPASPPPTLATCGVSSVGPRGSIIASGKYDIEELSDGKDIGVDFRGLDTTVRARDGEFLIGAVGDNGQLKFGVSYDGCAIDPALANEWKMVMETILESDQMPVARL</sequence>
<dbReference type="RefSeq" id="XP_016226380.1">
    <property type="nucleotide sequence ID" value="XM_016366862.1"/>
</dbReference>
<dbReference type="EMBL" id="KN847521">
    <property type="protein sequence ID" value="KIV94806.1"/>
    <property type="molecule type" value="Genomic_DNA"/>
</dbReference>
<gene>
    <name evidence="1" type="ORF">PV10_02538</name>
</gene>
<proteinExistence type="predicted"/>
<dbReference type="PANTHER" id="PTHR28037:SF1">
    <property type="entry name" value="ALCOHOL O-ACETYLTRANSFERASE 1-RELATED"/>
    <property type="match status" value="1"/>
</dbReference>
<dbReference type="PANTHER" id="PTHR28037">
    <property type="entry name" value="ALCOHOL O-ACETYLTRANSFERASE 1-RELATED"/>
    <property type="match status" value="1"/>
</dbReference>
<evidence type="ECO:0000313" key="1">
    <source>
        <dbReference type="EMBL" id="KIV94806.1"/>
    </source>
</evidence>
<reference evidence="1 2" key="1">
    <citation type="submission" date="2015-01" db="EMBL/GenBank/DDBJ databases">
        <title>The Genome Sequence of Exophiala mesophila CBS40295.</title>
        <authorList>
            <consortium name="The Broad Institute Genomics Platform"/>
            <person name="Cuomo C."/>
            <person name="de Hoog S."/>
            <person name="Gorbushina A."/>
            <person name="Stielow B."/>
            <person name="Teixiera M."/>
            <person name="Abouelleil A."/>
            <person name="Chapman S.B."/>
            <person name="Priest M."/>
            <person name="Young S.K."/>
            <person name="Wortman J."/>
            <person name="Nusbaum C."/>
            <person name="Birren B."/>
        </authorList>
    </citation>
    <scope>NUCLEOTIDE SEQUENCE [LARGE SCALE GENOMIC DNA]</scope>
    <source>
        <strain evidence="1 2">CBS 40295</strain>
    </source>
</reference>
<keyword evidence="2" id="KW-1185">Reference proteome</keyword>
<dbReference type="GeneID" id="27320383"/>
<dbReference type="HOGENOM" id="CLU_475046_0_0_1"/>
<dbReference type="STRING" id="212818.A0A0D1Y2I9"/>
<dbReference type="Proteomes" id="UP000054302">
    <property type="component" value="Unassembled WGS sequence"/>
</dbReference>
<evidence type="ECO:0008006" key="3">
    <source>
        <dbReference type="Google" id="ProtNLM"/>
    </source>
</evidence>
<dbReference type="VEuPathDB" id="FungiDB:PV10_02538"/>
<accession>A0A0D1Y2I9</accession>
<dbReference type="OMA" id="RPPMSCG"/>
<dbReference type="AlphaFoldDB" id="A0A0D1Y2I9"/>